<keyword evidence="1" id="KW-0521">NADP</keyword>
<dbReference type="SMART" id="SM00829">
    <property type="entry name" value="PKS_ER"/>
    <property type="match status" value="1"/>
</dbReference>
<proteinExistence type="predicted"/>
<dbReference type="PANTHER" id="PTHR48106">
    <property type="entry name" value="QUINONE OXIDOREDUCTASE PIG3-RELATED"/>
    <property type="match status" value="1"/>
</dbReference>
<keyword evidence="5" id="KW-1185">Reference proteome</keyword>
<dbReference type="SUPFAM" id="SSF51735">
    <property type="entry name" value="NAD(P)-binding Rossmann-fold domains"/>
    <property type="match status" value="1"/>
</dbReference>
<evidence type="ECO:0000256" key="2">
    <source>
        <dbReference type="ARBA" id="ARBA00023002"/>
    </source>
</evidence>
<sequence>MKAVSIQTFGDPGGMAVIDAPAPAPKPGQLLIEVRTIGVGGVDAVIRRGTLGGYGFREGIIPGSEVAGRVIAAGDPADAAWVGRDVWAFTGVGGAYAEQAVARLEDVTELPEGLAPVDAVALGSAGPVAHFALAQARFGRGESLLVRGAAGSLGIMAIQLATLGDAGAIAVTTSSPERGKRLRELGATVLLDRSGDGDALSREFDVVLDIIGGHAVPSFIDRLADNGRMVSIGVVGGYPPADFGMALMRSFQRSRSFGTFSLNTVPTDERNRIRAEQFAAAARGELRAVVHDVLPLTAAADAHRRIESGEVFGRIVLTP</sequence>
<comment type="caution">
    <text evidence="4">The sequence shown here is derived from an EMBL/GenBank/DDBJ whole genome shotgun (WGS) entry which is preliminary data.</text>
</comment>
<dbReference type="InterPro" id="IPR036291">
    <property type="entry name" value="NAD(P)-bd_dom_sf"/>
</dbReference>
<evidence type="ECO:0000256" key="1">
    <source>
        <dbReference type="ARBA" id="ARBA00022857"/>
    </source>
</evidence>
<feature type="domain" description="Enoyl reductase (ER)" evidence="3">
    <location>
        <begin position="10"/>
        <end position="317"/>
    </location>
</feature>
<dbReference type="Pfam" id="PF08240">
    <property type="entry name" value="ADH_N"/>
    <property type="match status" value="1"/>
</dbReference>
<dbReference type="InterPro" id="IPR011032">
    <property type="entry name" value="GroES-like_sf"/>
</dbReference>
<dbReference type="Proteomes" id="UP001500620">
    <property type="component" value="Unassembled WGS sequence"/>
</dbReference>
<dbReference type="InterPro" id="IPR020843">
    <property type="entry name" value="ER"/>
</dbReference>
<dbReference type="RefSeq" id="WP_345144599.1">
    <property type="nucleotide sequence ID" value="NZ_BAABAT010000104.1"/>
</dbReference>
<dbReference type="Gene3D" id="3.40.50.720">
    <property type="entry name" value="NAD(P)-binding Rossmann-like Domain"/>
    <property type="match status" value="1"/>
</dbReference>
<dbReference type="Gene3D" id="3.90.180.10">
    <property type="entry name" value="Medium-chain alcohol dehydrogenases, catalytic domain"/>
    <property type="match status" value="1"/>
</dbReference>
<protein>
    <submittedName>
        <fullName evidence="4">Zinc-binding dehydrogenase</fullName>
    </submittedName>
</protein>
<dbReference type="PANTHER" id="PTHR48106:SF18">
    <property type="entry name" value="QUINONE OXIDOREDUCTASE PIG3"/>
    <property type="match status" value="1"/>
</dbReference>
<dbReference type="EMBL" id="BAABAT010000104">
    <property type="protein sequence ID" value="GAA4264171.1"/>
    <property type="molecule type" value="Genomic_DNA"/>
</dbReference>
<reference evidence="5" key="1">
    <citation type="journal article" date="2019" name="Int. J. Syst. Evol. Microbiol.">
        <title>The Global Catalogue of Microorganisms (GCM) 10K type strain sequencing project: providing services to taxonomists for standard genome sequencing and annotation.</title>
        <authorList>
            <consortium name="The Broad Institute Genomics Platform"/>
            <consortium name="The Broad Institute Genome Sequencing Center for Infectious Disease"/>
            <person name="Wu L."/>
            <person name="Ma J."/>
        </authorList>
    </citation>
    <scope>NUCLEOTIDE SEQUENCE [LARGE SCALE GENOMIC DNA]</scope>
    <source>
        <strain evidence="5">JCM 17441</strain>
    </source>
</reference>
<keyword evidence="2" id="KW-0560">Oxidoreductase</keyword>
<evidence type="ECO:0000259" key="3">
    <source>
        <dbReference type="SMART" id="SM00829"/>
    </source>
</evidence>
<evidence type="ECO:0000313" key="4">
    <source>
        <dbReference type="EMBL" id="GAA4264171.1"/>
    </source>
</evidence>
<dbReference type="SUPFAM" id="SSF50129">
    <property type="entry name" value="GroES-like"/>
    <property type="match status" value="1"/>
</dbReference>
<dbReference type="Pfam" id="PF13602">
    <property type="entry name" value="ADH_zinc_N_2"/>
    <property type="match status" value="1"/>
</dbReference>
<accession>A0ABP8DW33</accession>
<organism evidence="4 5">
    <name type="scientific">Dactylosporangium darangshiense</name>
    <dbReference type="NCBI Taxonomy" id="579108"/>
    <lineage>
        <taxon>Bacteria</taxon>
        <taxon>Bacillati</taxon>
        <taxon>Actinomycetota</taxon>
        <taxon>Actinomycetes</taxon>
        <taxon>Micromonosporales</taxon>
        <taxon>Micromonosporaceae</taxon>
        <taxon>Dactylosporangium</taxon>
    </lineage>
</organism>
<gene>
    <name evidence="4" type="ORF">GCM10022255_115340</name>
</gene>
<dbReference type="InterPro" id="IPR013154">
    <property type="entry name" value="ADH-like_N"/>
</dbReference>
<evidence type="ECO:0000313" key="5">
    <source>
        <dbReference type="Proteomes" id="UP001500620"/>
    </source>
</evidence>
<name>A0ABP8DW33_9ACTN</name>